<feature type="region of interest" description="Disordered" evidence="2">
    <location>
        <begin position="574"/>
        <end position="598"/>
    </location>
</feature>
<keyword evidence="1" id="KW-0175">Coiled coil</keyword>
<evidence type="ECO:0000256" key="1">
    <source>
        <dbReference type="SAM" id="Coils"/>
    </source>
</evidence>
<dbReference type="Proteomes" id="UP000248484">
    <property type="component" value="Chromosome 3"/>
</dbReference>
<feature type="region of interest" description="Disordered" evidence="2">
    <location>
        <begin position="1028"/>
        <end position="1051"/>
    </location>
</feature>
<dbReference type="InterPro" id="IPR052825">
    <property type="entry name" value="CCD-Prefoldin_beta-like"/>
</dbReference>
<feature type="region of interest" description="Disordered" evidence="2">
    <location>
        <begin position="820"/>
        <end position="842"/>
    </location>
</feature>
<accession>A0A9W2WHT0</accession>
<dbReference type="GeneID" id="102980837"/>
<dbReference type="OrthoDB" id="10007527at2759"/>
<feature type="region of interest" description="Disordered" evidence="2">
    <location>
        <begin position="504"/>
        <end position="558"/>
    </location>
</feature>
<gene>
    <name evidence="4" type="primary">CCDC30</name>
</gene>
<dbReference type="RefSeq" id="XP_054938608.1">
    <property type="nucleotide sequence ID" value="XM_055082633.1"/>
</dbReference>
<dbReference type="AlphaFoldDB" id="A0A9W2WHT0"/>
<protein>
    <submittedName>
        <fullName evidence="4">Coiled-coil domain-containing protein 30</fullName>
    </submittedName>
</protein>
<dbReference type="Pfam" id="PF15742">
    <property type="entry name" value="DUF4686"/>
    <property type="match status" value="1"/>
</dbReference>
<evidence type="ECO:0000313" key="4">
    <source>
        <dbReference type="RefSeq" id="XP_054938608.1"/>
    </source>
</evidence>
<reference evidence="4" key="1">
    <citation type="submission" date="2025-08" db="UniProtKB">
        <authorList>
            <consortium name="RefSeq"/>
        </authorList>
    </citation>
    <scope>IDENTIFICATION</scope>
    <source>
        <tissue evidence="4">Muscle</tissue>
    </source>
</reference>
<feature type="coiled-coil region" evidence="1">
    <location>
        <begin position="600"/>
        <end position="662"/>
    </location>
</feature>
<evidence type="ECO:0000256" key="2">
    <source>
        <dbReference type="SAM" id="MobiDB-lite"/>
    </source>
</evidence>
<feature type="coiled-coil region" evidence="1">
    <location>
        <begin position="368"/>
        <end position="416"/>
    </location>
</feature>
<feature type="compositionally biased region" description="Basic and acidic residues" evidence="2">
    <location>
        <begin position="187"/>
        <end position="237"/>
    </location>
</feature>
<dbReference type="InterPro" id="IPR031476">
    <property type="entry name" value="DUF4686"/>
</dbReference>
<organism evidence="3 4">
    <name type="scientific">Physeter macrocephalus</name>
    <name type="common">Sperm whale</name>
    <name type="synonym">Physeter catodon</name>
    <dbReference type="NCBI Taxonomy" id="9755"/>
    <lineage>
        <taxon>Eukaryota</taxon>
        <taxon>Metazoa</taxon>
        <taxon>Chordata</taxon>
        <taxon>Craniata</taxon>
        <taxon>Vertebrata</taxon>
        <taxon>Euteleostomi</taxon>
        <taxon>Mammalia</taxon>
        <taxon>Eutheria</taxon>
        <taxon>Laurasiatheria</taxon>
        <taxon>Artiodactyla</taxon>
        <taxon>Whippomorpha</taxon>
        <taxon>Cetacea</taxon>
        <taxon>Odontoceti</taxon>
        <taxon>Physeteridae</taxon>
        <taxon>Physeter</taxon>
    </lineage>
</organism>
<sequence>MEKHTLIDLELSRDGLLFNPPNDPMREKFNWKTYFTILRKKGLNSLPLQKNNSTLSGACYSKDRLRTATRSLEELSGKHMEEIKEVENYADRVCNLPDEKEAFSHGYEKESKQPRHEFKGLQLKPEVQIKEVEMFYQEGFSEIALSSPSEQIAHLLMERSTLLRKLERGDPKPESQRCLSSNLQKEFPQEKFEQTHQPLQREHQKHQELVHQSKKSLSESHNEDPEKGKISQNCRERDMEQVTRRLGMAPEEIRRLTDELQGKEKEQSKLESALEKSQLEIKKLKENLIKLKENDSVDLRKAKEHNQRLDEEILALRNRVRSLDSERKVLGEEVERLKGEICESQENKQLGNHSPGKMVGAEQKAEILKMSQEKIEIFESELSEERERKKQLTSDLNTVQKALKVESEELQKSKSELICLYSEIQSLPGAEEDRDHFLIAYDLLQRENSELEAKVLKLSQEFEQLNHFTVGRKTAVANLITTENICKDLVSKVPILEVDIQSPKEEREELCPELGESKQKEIPEEAVKEGTFPREGQEEDSRQNQDMKGEEQQLTLKPEEVVRLREELSCMNQSLLQSQSSGDSSDDSSVQYPSSGEKLKYQQQEELQQLRQNLHRLQILCNSAEKELRYERGKNLDLKQHNSLLQEESIKIKIELKQAQQKLLDSAKLCSSLTAEWKHCQQKIKELELEVLKQAQSIKSQNNLQEKLAQEKSRLADAEEKVLDLQQKLEHAHKVCLTDTCILGKKQLEERIKEAIENEAKIKQQYKEEQQKRKLLDQNMNELQKQVKILKDKENQLEMTSSQQQCRIQQQEAQLKQLENEKRKSDEHLKSNQELSEKLSGLQQEKEALREEYGQFLKRLDVHVRNYNEKHHHHKAKLRRVKDRLVHEVELRDERIKQLENEIGALRQQMEKEKAFQDQITTQNDILLLEKRKLLEQLTEQEELIHGNKWVISSVQSRVFFLDKENKQLQENSLRLTQQVGLLERIIRSIQIRRGEETTISDIPEFEVLNKIVPLPNSSFSGTGLVESAGSLQETEEHRSEEAMVNPKSLESLSCSQNSEAGYINVASLKEIHRIQE</sequence>
<keyword evidence="3" id="KW-1185">Reference proteome</keyword>
<dbReference type="PANTHER" id="PTHR34479:SF1">
    <property type="entry name" value="COILED-COIL DOMAIN-CONTAINING PROTEIN 30"/>
    <property type="match status" value="1"/>
</dbReference>
<proteinExistence type="predicted"/>
<name>A0A9W2WHT0_PHYMC</name>
<feature type="compositionally biased region" description="Low complexity" evidence="2">
    <location>
        <begin position="574"/>
        <end position="589"/>
    </location>
</feature>
<feature type="compositionally biased region" description="Basic and acidic residues" evidence="2">
    <location>
        <begin position="820"/>
        <end position="837"/>
    </location>
</feature>
<dbReference type="KEGG" id="pcad:102980837"/>
<dbReference type="CTD" id="728621"/>
<feature type="region of interest" description="Disordered" evidence="2">
    <location>
        <begin position="168"/>
        <end position="237"/>
    </location>
</feature>
<evidence type="ECO:0000313" key="3">
    <source>
        <dbReference type="Proteomes" id="UP000248484"/>
    </source>
</evidence>
<dbReference type="PANTHER" id="PTHR34479">
    <property type="entry name" value="COILED-COIL DOMAIN-CONTAINING PROTEIN 30"/>
    <property type="match status" value="1"/>
</dbReference>
<feature type="coiled-coil region" evidence="1">
    <location>
        <begin position="253"/>
        <end position="340"/>
    </location>
</feature>